<dbReference type="GO" id="GO:0046686">
    <property type="term" value="P:response to cadmium ion"/>
    <property type="evidence" value="ECO:0007669"/>
    <property type="project" value="TreeGrafter"/>
</dbReference>
<evidence type="ECO:0000256" key="1">
    <source>
        <dbReference type="ARBA" id="ARBA00023125"/>
    </source>
</evidence>
<evidence type="ECO:0000259" key="2">
    <source>
        <dbReference type="PROSITE" id="PS50987"/>
    </source>
</evidence>
<dbReference type="InterPro" id="IPR001845">
    <property type="entry name" value="HTH_ArsR_DNA-bd_dom"/>
</dbReference>
<dbReference type="SMART" id="SM00418">
    <property type="entry name" value="HTH_ARSR"/>
    <property type="match status" value="1"/>
</dbReference>
<dbReference type="GO" id="GO:0097063">
    <property type="term" value="F:cadmium ion sensor activity"/>
    <property type="evidence" value="ECO:0007669"/>
    <property type="project" value="TreeGrafter"/>
</dbReference>
<evidence type="ECO:0000313" key="4">
    <source>
        <dbReference type="Proteomes" id="UP000503088"/>
    </source>
</evidence>
<sequence>MFPTQLPEVASLLADPSRVIILTTLLDGRFHTAGELAFQAGITPQTVSFHLQKLQSCHMVERDQQGRHSYYRLSSDELAKWLESFLGVLPPPEIRSLRQSTQLKELRKARSCYDHLAGDLGVKILDRLIEYQWLEELGGKKLQLTEEGEIHLVKWGVDVDLARNKRRSFAHRCLDWSERRYHLAGALGCVLYDFFIQQGWVQQNNFPRVLIISKKGEEALSKWLGIRC</sequence>
<dbReference type="RefSeq" id="WP_173222661.1">
    <property type="nucleotide sequence ID" value="NZ_CP048104.1"/>
</dbReference>
<reference evidence="3 4" key="1">
    <citation type="submission" date="2020-01" db="EMBL/GenBank/DDBJ databases">
        <authorList>
            <person name="Gulvik C.A."/>
            <person name="Batra D.G."/>
        </authorList>
    </citation>
    <scope>NUCLEOTIDE SEQUENCE [LARGE SCALE GENOMIC DNA]</scope>
    <source>
        <strain evidence="3 4">W9323</strain>
    </source>
</reference>
<dbReference type="PROSITE" id="PS50987">
    <property type="entry name" value="HTH_ARSR_2"/>
    <property type="match status" value="1"/>
</dbReference>
<keyword evidence="4" id="KW-1185">Reference proteome</keyword>
<dbReference type="AlphaFoldDB" id="A0A7D3XJ98"/>
<gene>
    <name evidence="3" type="ORF">GXN76_09580</name>
</gene>
<name>A0A7D3XJ98_9BACL</name>
<organism evidence="3 4">
    <name type="scientific">Kroppenstedtia pulmonis</name>
    <dbReference type="NCBI Taxonomy" id="1380685"/>
    <lineage>
        <taxon>Bacteria</taxon>
        <taxon>Bacillati</taxon>
        <taxon>Bacillota</taxon>
        <taxon>Bacilli</taxon>
        <taxon>Bacillales</taxon>
        <taxon>Thermoactinomycetaceae</taxon>
        <taxon>Kroppenstedtia</taxon>
    </lineage>
</organism>
<dbReference type="KEGG" id="kpul:GXN76_09580"/>
<dbReference type="Gene3D" id="1.10.10.10">
    <property type="entry name" value="Winged helix-like DNA-binding domain superfamily/Winged helix DNA-binding domain"/>
    <property type="match status" value="1"/>
</dbReference>
<keyword evidence="1" id="KW-0238">DNA-binding</keyword>
<dbReference type="Pfam" id="PF01022">
    <property type="entry name" value="HTH_5"/>
    <property type="match status" value="1"/>
</dbReference>
<proteinExistence type="predicted"/>
<evidence type="ECO:0000313" key="3">
    <source>
        <dbReference type="EMBL" id="QKG84699.1"/>
    </source>
</evidence>
<dbReference type="NCBIfam" id="NF033788">
    <property type="entry name" value="HTH_metalloreg"/>
    <property type="match status" value="1"/>
</dbReference>
<dbReference type="GO" id="GO:0003677">
    <property type="term" value="F:DNA binding"/>
    <property type="evidence" value="ECO:0007669"/>
    <property type="project" value="UniProtKB-KW"/>
</dbReference>
<dbReference type="InterPro" id="IPR036390">
    <property type="entry name" value="WH_DNA-bd_sf"/>
</dbReference>
<dbReference type="GO" id="GO:0032791">
    <property type="term" value="F:lead ion binding"/>
    <property type="evidence" value="ECO:0007669"/>
    <property type="project" value="TreeGrafter"/>
</dbReference>
<protein>
    <submittedName>
        <fullName evidence="3">Helix-turn-helix transcriptional regulator</fullName>
    </submittedName>
</protein>
<accession>A0A7D3XJ98</accession>
<dbReference type="GO" id="GO:0010288">
    <property type="term" value="P:response to lead ion"/>
    <property type="evidence" value="ECO:0007669"/>
    <property type="project" value="TreeGrafter"/>
</dbReference>
<dbReference type="InterPro" id="IPR036388">
    <property type="entry name" value="WH-like_DNA-bd_sf"/>
</dbReference>
<dbReference type="EMBL" id="CP048104">
    <property type="protein sequence ID" value="QKG84699.1"/>
    <property type="molecule type" value="Genomic_DNA"/>
</dbReference>
<dbReference type="InterPro" id="IPR011991">
    <property type="entry name" value="ArsR-like_HTH"/>
</dbReference>
<dbReference type="PANTHER" id="PTHR39168">
    <property type="entry name" value="TRANSCRIPTIONAL REGULATOR-RELATED"/>
    <property type="match status" value="1"/>
</dbReference>
<dbReference type="GO" id="GO:0003700">
    <property type="term" value="F:DNA-binding transcription factor activity"/>
    <property type="evidence" value="ECO:0007669"/>
    <property type="project" value="InterPro"/>
</dbReference>
<dbReference type="InterPro" id="IPR052543">
    <property type="entry name" value="HTH_Metal-responsive_Reg"/>
</dbReference>
<dbReference type="SUPFAM" id="SSF46785">
    <property type="entry name" value="Winged helix' DNA-binding domain"/>
    <property type="match status" value="1"/>
</dbReference>
<dbReference type="Proteomes" id="UP000503088">
    <property type="component" value="Chromosome"/>
</dbReference>
<feature type="domain" description="HTH arsR-type" evidence="2">
    <location>
        <begin position="1"/>
        <end position="93"/>
    </location>
</feature>
<dbReference type="PANTHER" id="PTHR39168:SF1">
    <property type="entry name" value="TRANSCRIPTIONAL REGULATORY PROTEIN"/>
    <property type="match status" value="1"/>
</dbReference>
<dbReference type="PRINTS" id="PR00778">
    <property type="entry name" value="HTHARSR"/>
</dbReference>
<dbReference type="CDD" id="cd00090">
    <property type="entry name" value="HTH_ARSR"/>
    <property type="match status" value="1"/>
</dbReference>